<gene>
    <name evidence="2" type="ORF">HXK09_10750</name>
</gene>
<evidence type="ECO:0000313" key="2">
    <source>
        <dbReference type="EMBL" id="MBF0967585.1"/>
    </source>
</evidence>
<feature type="non-terminal residue" evidence="2">
    <location>
        <position position="374"/>
    </location>
</feature>
<dbReference type="AlphaFoldDB" id="A0A929WV80"/>
<sequence length="374" mass="40368">AQTDEFARTLEFAKESVARCFETQKQMNGSTNPTARANLATSIMRDLGTSMNPLSNIQASFEKKRSEQATLPTRISDARERLTEQRADLERAKAELVSIAGIYPPQMLASLQDNPEQAAALLDTADKALGEAQQMVETDRARAESSLDTAHRALMMATHQTDAIFSAKSDLDAIHDRLGAAIGSISSDITDTTALKADSAVFDPLVSDAHAAIADGQAALLNNGDPLAALEHLRSAEANLDAALAPLRTQRDNDERARSTARSQMALAESSLTRAQRYVQGRRGAMDLAVRSTLNDSEQALRAAREALDSDPNQATSLAAQSRTLADRVLATPLSRPQYSWPESEYNYERDPGRDSGPSLGEQILWSILTSSGG</sequence>
<evidence type="ECO:0000313" key="3">
    <source>
        <dbReference type="Proteomes" id="UP000759246"/>
    </source>
</evidence>
<accession>A0A929WV80</accession>
<organism evidence="2 3">
    <name type="scientific">Actinomyces bouchesdurhonensis</name>
    <dbReference type="NCBI Taxonomy" id="1852361"/>
    <lineage>
        <taxon>Bacteria</taxon>
        <taxon>Bacillati</taxon>
        <taxon>Actinomycetota</taxon>
        <taxon>Actinomycetes</taxon>
        <taxon>Actinomycetales</taxon>
        <taxon>Actinomycetaceae</taxon>
        <taxon>Actinomyces</taxon>
    </lineage>
</organism>
<feature type="non-terminal residue" evidence="2">
    <location>
        <position position="1"/>
    </location>
</feature>
<feature type="region of interest" description="Disordered" evidence="1">
    <location>
        <begin position="336"/>
        <end position="361"/>
    </location>
</feature>
<dbReference type="EMBL" id="JABZGF010000574">
    <property type="protein sequence ID" value="MBF0967585.1"/>
    <property type="molecule type" value="Genomic_DNA"/>
</dbReference>
<name>A0A929WV80_9ACTO</name>
<evidence type="ECO:0000256" key="1">
    <source>
        <dbReference type="SAM" id="MobiDB-lite"/>
    </source>
</evidence>
<dbReference type="Proteomes" id="UP000759246">
    <property type="component" value="Unassembled WGS sequence"/>
</dbReference>
<protein>
    <submittedName>
        <fullName evidence="2">TPM domain-containing protein</fullName>
    </submittedName>
</protein>
<reference evidence="2" key="1">
    <citation type="submission" date="2020-04" db="EMBL/GenBank/DDBJ databases">
        <title>Deep metagenomics examines the oral microbiome during advanced dental caries in children, revealing novel taxa and co-occurrences with host molecules.</title>
        <authorList>
            <person name="Baker J.L."/>
            <person name="Morton J.T."/>
            <person name="Dinis M."/>
            <person name="Alvarez R."/>
            <person name="Tran N.C."/>
            <person name="Knight R."/>
            <person name="Edlund A."/>
        </authorList>
    </citation>
    <scope>NUCLEOTIDE SEQUENCE</scope>
    <source>
        <strain evidence="2">JCVI_30_bin.13</strain>
    </source>
</reference>
<proteinExistence type="predicted"/>
<comment type="caution">
    <text evidence="2">The sequence shown here is derived from an EMBL/GenBank/DDBJ whole genome shotgun (WGS) entry which is preliminary data.</text>
</comment>